<dbReference type="Gene3D" id="2.60.40.10">
    <property type="entry name" value="Immunoglobulins"/>
    <property type="match status" value="2"/>
</dbReference>
<dbReference type="OrthoDB" id="3284286at2"/>
<evidence type="ECO:0000256" key="1">
    <source>
        <dbReference type="SAM" id="SignalP"/>
    </source>
</evidence>
<reference evidence="3 4" key="1">
    <citation type="submission" date="2015-10" db="EMBL/GenBank/DDBJ databases">
        <authorList>
            <person name="Gilbert D.G."/>
        </authorList>
    </citation>
    <scope>NUCLEOTIDE SEQUENCE [LARGE SCALE GENOMIC DNA]</scope>
    <source>
        <strain evidence="3 4">NRRL B-16712</strain>
    </source>
</reference>
<dbReference type="GO" id="GO:0005975">
    <property type="term" value="P:carbohydrate metabolic process"/>
    <property type="evidence" value="ECO:0007669"/>
    <property type="project" value="UniProtKB-ARBA"/>
</dbReference>
<dbReference type="InterPro" id="IPR022038">
    <property type="entry name" value="Ig-like_bact"/>
</dbReference>
<feature type="chain" id="PRO_5007097722" description="Ig-like domain-containing protein" evidence="1">
    <location>
        <begin position="27"/>
        <end position="479"/>
    </location>
</feature>
<dbReference type="InterPro" id="IPR013783">
    <property type="entry name" value="Ig-like_fold"/>
</dbReference>
<dbReference type="Proteomes" id="UP000053244">
    <property type="component" value="Unassembled WGS sequence"/>
</dbReference>
<dbReference type="EMBL" id="LLZH01000307">
    <property type="protein sequence ID" value="KUL26333.1"/>
    <property type="molecule type" value="Genomic_DNA"/>
</dbReference>
<protein>
    <recommendedName>
        <fullName evidence="2">Ig-like domain-containing protein</fullName>
    </recommendedName>
</protein>
<feature type="signal peptide" evidence="1">
    <location>
        <begin position="1"/>
        <end position="26"/>
    </location>
</feature>
<gene>
    <name evidence="3" type="ORF">ADL15_38740</name>
</gene>
<feature type="domain" description="Ig-like" evidence="2">
    <location>
        <begin position="452"/>
        <end position="476"/>
    </location>
</feature>
<accession>A0A101JGE3</accession>
<dbReference type="RefSeq" id="WP_067702370.1">
    <property type="nucleotide sequence ID" value="NZ_LLZH01000307.1"/>
</dbReference>
<dbReference type="Pfam" id="PF17957">
    <property type="entry name" value="Big_7"/>
    <property type="match status" value="2"/>
</dbReference>
<evidence type="ECO:0000313" key="3">
    <source>
        <dbReference type="EMBL" id="KUL26333.1"/>
    </source>
</evidence>
<keyword evidence="4" id="KW-1185">Reference proteome</keyword>
<evidence type="ECO:0000259" key="2">
    <source>
        <dbReference type="Pfam" id="PF12245"/>
    </source>
</evidence>
<keyword evidence="1" id="KW-0732">Signal</keyword>
<proteinExistence type="predicted"/>
<sequence>MGKARSAAAAVIATTLIAAGGTPAYADDPAPLAVTSTGLTEDQAIGPSLRFHPVWSEGATITKVEVYRDGVLNYTTTNWTAGLRLQLFGKQDAVPVLLTVRAYDATNAWAEASTHVVVDVTPPTATISPVGGDLAQVGGILTVTASDASDDLAEVALYDNNRVAVASVTSAPWTITYDTVGGPGHLDVRVTDRAGNARQYTGYRIDNQPPTIGDPTGFLGRAGRVSGPSRLEIPLSGEANHVELRVDGTLVRSWDGGHSPTSYGTTTGMGFDYDYGKTPRTATVTVLVRDVAGNVATRTFPLIVDPAGPTITSLTPANGALVRGATIYATIRATDPDGVAFPEVNGCYCSGVPDKLFVDAGADGRKTLVFRVYDKLFNATTVTRTVTVDNTRPTLAIIAAPKSGARVKGTVRVSAKATDRNGVARVELLINGKVVARDATAGYRFAVATKKYGKKFRVQLRAYDRAGNVTTTSTRTWHR</sequence>
<comment type="caution">
    <text evidence="3">The sequence shown here is derived from an EMBL/GenBank/DDBJ whole genome shotgun (WGS) entry which is preliminary data.</text>
</comment>
<name>A0A101JGE3_9ACTN</name>
<dbReference type="AlphaFoldDB" id="A0A101JGE3"/>
<dbReference type="Pfam" id="PF12245">
    <property type="entry name" value="Big_3_2"/>
    <property type="match status" value="1"/>
</dbReference>
<evidence type="ECO:0000313" key="4">
    <source>
        <dbReference type="Proteomes" id="UP000053244"/>
    </source>
</evidence>
<organism evidence="3 4">
    <name type="scientific">Actinoplanes awajinensis subsp. mycoplanecinus</name>
    <dbReference type="NCBI Taxonomy" id="135947"/>
    <lineage>
        <taxon>Bacteria</taxon>
        <taxon>Bacillati</taxon>
        <taxon>Actinomycetota</taxon>
        <taxon>Actinomycetes</taxon>
        <taxon>Micromonosporales</taxon>
        <taxon>Micromonosporaceae</taxon>
        <taxon>Actinoplanes</taxon>
    </lineage>
</organism>